<accession>E3QU50</accession>
<name>E3QU50_COLGM</name>
<dbReference type="HOGENOM" id="CLU_2133320_0_0_1"/>
<keyword evidence="2" id="KW-1185">Reference proteome</keyword>
<dbReference type="VEuPathDB" id="FungiDB:GLRG_09532"/>
<dbReference type="Proteomes" id="UP000008782">
    <property type="component" value="Unassembled WGS sequence"/>
</dbReference>
<evidence type="ECO:0000313" key="1">
    <source>
        <dbReference type="EMBL" id="EFQ34388.1"/>
    </source>
</evidence>
<dbReference type="RefSeq" id="XP_008098408.1">
    <property type="nucleotide sequence ID" value="XM_008100217.1"/>
</dbReference>
<dbReference type="EMBL" id="GG697379">
    <property type="protein sequence ID" value="EFQ34388.1"/>
    <property type="molecule type" value="Genomic_DNA"/>
</dbReference>
<proteinExistence type="predicted"/>
<gene>
    <name evidence="1" type="ORF">GLRG_09532</name>
</gene>
<evidence type="ECO:0000313" key="2">
    <source>
        <dbReference type="Proteomes" id="UP000008782"/>
    </source>
</evidence>
<dbReference type="AlphaFoldDB" id="E3QU50"/>
<reference evidence="2" key="1">
    <citation type="journal article" date="2012" name="Nat. Genet.">
        <title>Lifestyle transitions in plant pathogenic Colletotrichum fungi deciphered by genome and transcriptome analyses.</title>
        <authorList>
            <person name="O'Connell R.J."/>
            <person name="Thon M.R."/>
            <person name="Hacquard S."/>
            <person name="Amyotte S.G."/>
            <person name="Kleemann J."/>
            <person name="Torres M.F."/>
            <person name="Damm U."/>
            <person name="Buiate E.A."/>
            <person name="Epstein L."/>
            <person name="Alkan N."/>
            <person name="Altmueller J."/>
            <person name="Alvarado-Balderrama L."/>
            <person name="Bauser C.A."/>
            <person name="Becker C."/>
            <person name="Birren B.W."/>
            <person name="Chen Z."/>
            <person name="Choi J."/>
            <person name="Crouch J.A."/>
            <person name="Duvick J.P."/>
            <person name="Farman M.A."/>
            <person name="Gan P."/>
            <person name="Heiman D."/>
            <person name="Henrissat B."/>
            <person name="Howard R.J."/>
            <person name="Kabbage M."/>
            <person name="Koch C."/>
            <person name="Kracher B."/>
            <person name="Kubo Y."/>
            <person name="Law A.D."/>
            <person name="Lebrun M.-H."/>
            <person name="Lee Y.-H."/>
            <person name="Miyara I."/>
            <person name="Moore N."/>
            <person name="Neumann U."/>
            <person name="Nordstroem K."/>
            <person name="Panaccione D.G."/>
            <person name="Panstruga R."/>
            <person name="Place M."/>
            <person name="Proctor R.H."/>
            <person name="Prusky D."/>
            <person name="Rech G."/>
            <person name="Reinhardt R."/>
            <person name="Rollins J.A."/>
            <person name="Rounsley S."/>
            <person name="Schardl C.L."/>
            <person name="Schwartz D.C."/>
            <person name="Shenoy N."/>
            <person name="Shirasu K."/>
            <person name="Sikhakolli U.R."/>
            <person name="Stueber K."/>
            <person name="Sukno S.A."/>
            <person name="Sweigard J.A."/>
            <person name="Takano Y."/>
            <person name="Takahara H."/>
            <person name="Trail F."/>
            <person name="van der Does H.C."/>
            <person name="Voll L.M."/>
            <person name="Will I."/>
            <person name="Young S."/>
            <person name="Zeng Q."/>
            <person name="Zhang J."/>
            <person name="Zhou S."/>
            <person name="Dickman M.B."/>
            <person name="Schulze-Lefert P."/>
            <person name="Ver Loren van Themaat E."/>
            <person name="Ma L.-J."/>
            <person name="Vaillancourt L.J."/>
        </authorList>
    </citation>
    <scope>NUCLEOTIDE SEQUENCE [LARGE SCALE GENOMIC DNA]</scope>
    <source>
        <strain evidence="2">M1.001 / M2 / FGSC 10212</strain>
    </source>
</reference>
<organism evidence="2">
    <name type="scientific">Colletotrichum graminicola (strain M1.001 / M2 / FGSC 10212)</name>
    <name type="common">Maize anthracnose fungus</name>
    <name type="synonym">Glomerella graminicola</name>
    <dbReference type="NCBI Taxonomy" id="645133"/>
    <lineage>
        <taxon>Eukaryota</taxon>
        <taxon>Fungi</taxon>
        <taxon>Dikarya</taxon>
        <taxon>Ascomycota</taxon>
        <taxon>Pezizomycotina</taxon>
        <taxon>Sordariomycetes</taxon>
        <taxon>Hypocreomycetidae</taxon>
        <taxon>Glomerellales</taxon>
        <taxon>Glomerellaceae</taxon>
        <taxon>Colletotrichum</taxon>
        <taxon>Colletotrichum graminicola species complex</taxon>
    </lineage>
</organism>
<protein>
    <submittedName>
        <fullName evidence="1">Uncharacterized protein</fullName>
    </submittedName>
</protein>
<sequence>METSEFREGPSRIGWRRMARAGHWRFAGCVLLSLEGISARKNGAPSIWKVSDSGEKRLVERQDAFTQAEAPSASERSRPQVLVLQIVRMRLSAATSGVGLAPDPRSLELPLLE</sequence>
<dbReference type="GeneID" id="24414897"/>